<feature type="region of interest" description="Disordered" evidence="1">
    <location>
        <begin position="186"/>
        <end position="231"/>
    </location>
</feature>
<evidence type="ECO:0000256" key="1">
    <source>
        <dbReference type="SAM" id="MobiDB-lite"/>
    </source>
</evidence>
<organism evidence="2 3">
    <name type="scientific">Ceratopteris richardii</name>
    <name type="common">Triangle waterfern</name>
    <dbReference type="NCBI Taxonomy" id="49495"/>
    <lineage>
        <taxon>Eukaryota</taxon>
        <taxon>Viridiplantae</taxon>
        <taxon>Streptophyta</taxon>
        <taxon>Embryophyta</taxon>
        <taxon>Tracheophyta</taxon>
        <taxon>Polypodiopsida</taxon>
        <taxon>Polypodiidae</taxon>
        <taxon>Polypodiales</taxon>
        <taxon>Pteridineae</taxon>
        <taxon>Pteridaceae</taxon>
        <taxon>Parkerioideae</taxon>
        <taxon>Ceratopteris</taxon>
    </lineage>
</organism>
<gene>
    <name evidence="2" type="ORF">KP509_30G048600</name>
</gene>
<dbReference type="Pfam" id="PF07797">
    <property type="entry name" value="DUF1639"/>
    <property type="match status" value="1"/>
</dbReference>
<dbReference type="AlphaFoldDB" id="A0A8T2R2B7"/>
<feature type="compositionally biased region" description="Basic and acidic residues" evidence="1">
    <location>
        <begin position="213"/>
        <end position="231"/>
    </location>
</feature>
<comment type="caution">
    <text evidence="2">The sequence shown here is derived from an EMBL/GenBank/DDBJ whole genome shotgun (WGS) entry which is preliminary data.</text>
</comment>
<keyword evidence="3" id="KW-1185">Reference proteome</keyword>
<feature type="region of interest" description="Disordered" evidence="1">
    <location>
        <begin position="73"/>
        <end position="105"/>
    </location>
</feature>
<feature type="region of interest" description="Disordered" evidence="1">
    <location>
        <begin position="335"/>
        <end position="355"/>
    </location>
</feature>
<dbReference type="InterPro" id="IPR012438">
    <property type="entry name" value="DUF1639"/>
</dbReference>
<name>A0A8T2R2B7_CERRI</name>
<sequence length="355" mass="40452">MLDRALVMREQVMVLPPSSTDRRKANYNLGSKEEALFNSSKDSRKWPFGEDEHVEKNSALLFENKDLKHVTDAQPATTENMKRDEEEQQIEASNQGVQGERQVKGLPSCGPLLQWGHHKRSRCSRVDGHNLKPCTSADDSSVLFRKTIRVQADKTATNLDQLASKASIKAKNCVVIKKEQLQVPRTTTQIHAHPHREEKNKQIKLAKNGMPDMRQERKSSPLAGSKRDCPPTFLKQEHQKKACLLPDPKSSSQDACVPRGGVEPNSARVELVWPKFIITLSRKEKEEDFLIMKGSKLPQRPKRRPKAVERVLHYCSPGSWLVDMSHTRYDVREKKRIKKRPRGLKAMESVDSDSE</sequence>
<protein>
    <submittedName>
        <fullName evidence="2">Uncharacterized protein</fullName>
    </submittedName>
</protein>
<proteinExistence type="predicted"/>
<dbReference type="EMBL" id="CM035435">
    <property type="protein sequence ID" value="KAH7290436.1"/>
    <property type="molecule type" value="Genomic_DNA"/>
</dbReference>
<dbReference type="PANTHER" id="PTHR33130">
    <property type="entry name" value="PUTATIVE (DUF1639)-RELATED"/>
    <property type="match status" value="1"/>
</dbReference>
<accession>A0A8T2R2B7</accession>
<dbReference type="Proteomes" id="UP000825935">
    <property type="component" value="Chromosome 30"/>
</dbReference>
<dbReference type="OrthoDB" id="1921126at2759"/>
<evidence type="ECO:0000313" key="2">
    <source>
        <dbReference type="EMBL" id="KAH7290436.1"/>
    </source>
</evidence>
<evidence type="ECO:0000313" key="3">
    <source>
        <dbReference type="Proteomes" id="UP000825935"/>
    </source>
</evidence>
<dbReference type="OMA" id="SCEDIVP"/>
<dbReference type="PANTHER" id="PTHR33130:SF33">
    <property type="entry name" value="PUTATIVE (DUF1639)-RELATED"/>
    <property type="match status" value="1"/>
</dbReference>
<reference evidence="2" key="1">
    <citation type="submission" date="2021-08" db="EMBL/GenBank/DDBJ databases">
        <title>WGS assembly of Ceratopteris richardii.</title>
        <authorList>
            <person name="Marchant D.B."/>
            <person name="Chen G."/>
            <person name="Jenkins J."/>
            <person name="Shu S."/>
            <person name="Leebens-Mack J."/>
            <person name="Grimwood J."/>
            <person name="Schmutz J."/>
            <person name="Soltis P."/>
            <person name="Soltis D."/>
            <person name="Chen Z.-H."/>
        </authorList>
    </citation>
    <scope>NUCLEOTIDE SEQUENCE</scope>
    <source>
        <strain evidence="2">Whitten #5841</strain>
        <tissue evidence="2">Leaf</tissue>
    </source>
</reference>